<dbReference type="InterPro" id="IPR010982">
    <property type="entry name" value="Lambda_DNA-bd_dom_sf"/>
</dbReference>
<dbReference type="Pfam" id="PF00294">
    <property type="entry name" value="PfkB"/>
    <property type="match status" value="1"/>
</dbReference>
<evidence type="ECO:0000256" key="15">
    <source>
        <dbReference type="HAMAP-Rule" id="MF_01987"/>
    </source>
</evidence>
<keyword evidence="14 15" id="KW-0119">Carbohydrate metabolism</keyword>
<evidence type="ECO:0000256" key="13">
    <source>
        <dbReference type="ARBA" id="ARBA00023163"/>
    </source>
</evidence>
<evidence type="ECO:0000256" key="5">
    <source>
        <dbReference type="ARBA" id="ARBA00022723"/>
    </source>
</evidence>
<dbReference type="InterPro" id="IPR011611">
    <property type="entry name" value="PfkB_dom"/>
</dbReference>
<comment type="subcellular location">
    <subcellularLocation>
        <location evidence="15">Cytoplasm</location>
    </subcellularLocation>
</comment>
<feature type="binding site" evidence="15">
    <location>
        <begin position="591"/>
        <end position="592"/>
    </location>
    <ligand>
        <name>ATP</name>
        <dbReference type="ChEBI" id="CHEBI:30616"/>
    </ligand>
</feature>
<keyword evidence="7 15" id="KW-0418">Kinase</keyword>
<dbReference type="InterPro" id="IPR028082">
    <property type="entry name" value="Peripla_BP_I"/>
</dbReference>
<dbReference type="EC" id="2.7.1.15" evidence="2 15"/>
<dbReference type="PROSITE" id="PS00356">
    <property type="entry name" value="HTH_LACI_1"/>
    <property type="match status" value="1"/>
</dbReference>
<dbReference type="CDD" id="cd06267">
    <property type="entry name" value="PBP1_LacI_sugar_binding-like"/>
    <property type="match status" value="1"/>
</dbReference>
<dbReference type="SMART" id="SM00354">
    <property type="entry name" value="HTH_LACI"/>
    <property type="match status" value="1"/>
</dbReference>
<dbReference type="EMBL" id="CP071591">
    <property type="protein sequence ID" value="QSY57017.1"/>
    <property type="molecule type" value="Genomic_DNA"/>
</dbReference>
<evidence type="ECO:0000256" key="7">
    <source>
        <dbReference type="ARBA" id="ARBA00022777"/>
    </source>
</evidence>
<dbReference type="Gene3D" id="3.40.1190.20">
    <property type="match status" value="1"/>
</dbReference>
<dbReference type="InterPro" id="IPR029056">
    <property type="entry name" value="Ribokinase-like"/>
</dbReference>
<dbReference type="PANTHER" id="PTHR10584">
    <property type="entry name" value="SUGAR KINASE"/>
    <property type="match status" value="1"/>
</dbReference>
<evidence type="ECO:0000259" key="16">
    <source>
        <dbReference type="PROSITE" id="PS50932"/>
    </source>
</evidence>
<dbReference type="InterPro" id="IPR046335">
    <property type="entry name" value="LacI/GalR-like_sensor"/>
</dbReference>
<keyword evidence="4 15" id="KW-0808">Transferase</keyword>
<gene>
    <name evidence="15" type="primary">rbsK</name>
    <name evidence="17" type="ORF">BLI708_07050</name>
</gene>
<dbReference type="PRINTS" id="PR00036">
    <property type="entry name" value="HTHLACI"/>
</dbReference>
<evidence type="ECO:0000256" key="4">
    <source>
        <dbReference type="ARBA" id="ARBA00022679"/>
    </source>
</evidence>
<dbReference type="Gene3D" id="1.10.260.40">
    <property type="entry name" value="lambda repressor-like DNA-binding domains"/>
    <property type="match status" value="1"/>
</dbReference>
<evidence type="ECO:0000256" key="3">
    <source>
        <dbReference type="ARBA" id="ARBA00016943"/>
    </source>
</evidence>
<name>A0ABX7RY99_9BIFI</name>
<feature type="active site" description="Proton acceptor" evidence="15">
    <location>
        <position position="592"/>
    </location>
</feature>
<keyword evidence="11" id="KW-0805">Transcription regulation</keyword>
<feature type="binding site" evidence="15">
    <location>
        <position position="627"/>
    </location>
    <ligand>
        <name>K(+)</name>
        <dbReference type="ChEBI" id="CHEBI:29103"/>
    </ligand>
</feature>
<dbReference type="HAMAP" id="MF_01987">
    <property type="entry name" value="Ribokinase"/>
    <property type="match status" value="1"/>
</dbReference>
<sequence>MNGQCFERLYTNSKPRKQEGDMNIKDIARIAGVSTSTVSKIVNGKDSSISKETRRKVLKIVKEYHYKPYAAASQRTRSYTIGVLLRSPISFDSTLDGIIQAAQNAGYATAAYNSYSDPERELKNIAAVCGRNVDGVIWEPATADSLDYASYFPEGTPLLTIGPNGGDQSLLLPYKEAAYKLTNELIEHGHRHIACLMTQGRRTHDFLEGFRTCLFDHQLPYSDDLVYYDLDESLSSKIGSRTITGFVSSHYRRALEFTQMIRPLHYRLPEDASLVSIKNDTAEALAYPGNAEISTYTIRNADFGAYLCNKLIAEIEHDDESHPSFVQDFRLDNTSTLSSPPTTAVKHILVVGSINIDHYLSVSRLPHTGGTVSTQSATRYPGGKGVNQAIGAAKLGHRVTLIGNVGVDNGSDFIFKAMEQHGVNTAGVKRCNGEDTGSSFIFLDPSGESIIAILSGANAQLTPDDIKANEQLFDNAGYCLIQTEIPLKTATAAALTAHQHHVKTIIKPSSCDYLPQDLVANADILVPNEHELAVIETEGNTLEEKADHLIKRGVGCVIVTKGEHGCILFGPDGRKTYPATDFPPVDSTGAGDAFISALASYLMYGYTLQQAVKIATYAASYSIERKGVIPSLIDRLSLDTYAHQVE</sequence>
<feature type="binding site" evidence="15">
    <location>
        <position position="592"/>
    </location>
    <ligand>
        <name>substrate</name>
    </ligand>
</feature>
<evidence type="ECO:0000256" key="9">
    <source>
        <dbReference type="ARBA" id="ARBA00022842"/>
    </source>
</evidence>
<dbReference type="PRINTS" id="PR00990">
    <property type="entry name" value="RIBOKINASE"/>
</dbReference>
<dbReference type="GO" id="GO:0003677">
    <property type="term" value="F:DNA binding"/>
    <property type="evidence" value="ECO:0007669"/>
    <property type="project" value="UniProtKB-KW"/>
</dbReference>
<keyword evidence="13" id="KW-0804">Transcription</keyword>
<comment type="pathway">
    <text evidence="15">Carbohydrate metabolism; D-ribose degradation; D-ribose 5-phosphate from beta-D-ribopyranose: step 2/2.</text>
</comment>
<evidence type="ECO:0000256" key="8">
    <source>
        <dbReference type="ARBA" id="ARBA00022840"/>
    </source>
</evidence>
<dbReference type="PANTHER" id="PTHR10584:SF166">
    <property type="entry name" value="RIBOKINASE"/>
    <property type="match status" value="1"/>
</dbReference>
<keyword evidence="9 15" id="KW-0460">Magnesium</keyword>
<keyword evidence="8 15" id="KW-0067">ATP-binding</keyword>
<dbReference type="SUPFAM" id="SSF47413">
    <property type="entry name" value="lambda repressor-like DNA-binding domains"/>
    <property type="match status" value="1"/>
</dbReference>
<feature type="binding site" evidence="15">
    <location>
        <position position="625"/>
    </location>
    <ligand>
        <name>K(+)</name>
        <dbReference type="ChEBI" id="CHEBI:29103"/>
    </ligand>
</feature>
<evidence type="ECO:0000256" key="14">
    <source>
        <dbReference type="ARBA" id="ARBA00023277"/>
    </source>
</evidence>
<organism evidence="17 18">
    <name type="scientific">Bifidobacterium imperatoris</name>
    <dbReference type="NCBI Taxonomy" id="2020965"/>
    <lineage>
        <taxon>Bacteria</taxon>
        <taxon>Bacillati</taxon>
        <taxon>Actinomycetota</taxon>
        <taxon>Actinomycetes</taxon>
        <taxon>Bifidobacteriales</taxon>
        <taxon>Bifidobacteriaceae</taxon>
        <taxon>Bifidobacterium</taxon>
    </lineage>
</organism>
<dbReference type="InterPro" id="IPR000843">
    <property type="entry name" value="HTH_LacI"/>
</dbReference>
<keyword evidence="12 17" id="KW-0238">DNA-binding</keyword>
<dbReference type="Proteomes" id="UP000663067">
    <property type="component" value="Chromosome"/>
</dbReference>
<comment type="cofactor">
    <cofactor evidence="15">
        <name>Mg(2+)</name>
        <dbReference type="ChEBI" id="CHEBI:18420"/>
    </cofactor>
    <text evidence="15">Requires a divalent cation, most likely magnesium in vivo, as an electrophilic catalyst to aid phosphoryl group transfer. It is the chelate of the metal and the nucleotide that is the actual substrate.</text>
</comment>
<dbReference type="Pfam" id="PF00356">
    <property type="entry name" value="LacI"/>
    <property type="match status" value="1"/>
</dbReference>
<evidence type="ECO:0000256" key="10">
    <source>
        <dbReference type="ARBA" id="ARBA00022958"/>
    </source>
</evidence>
<keyword evidence="6 15" id="KW-0547">Nucleotide-binding</keyword>
<accession>A0ABX7RY99</accession>
<protein>
    <recommendedName>
        <fullName evidence="3 15">Ribokinase</fullName>
        <shortName evidence="15">RK</shortName>
        <ecNumber evidence="2 15">2.7.1.15</ecNumber>
    </recommendedName>
</protein>
<reference evidence="17 18" key="1">
    <citation type="submission" date="2021-03" db="EMBL/GenBank/DDBJ databases">
        <title>Genome sequencing of Bifidobacterium imperatoris JCM 32708.</title>
        <authorList>
            <person name="Kim J."/>
        </authorList>
    </citation>
    <scope>NUCLEOTIDE SEQUENCE [LARGE SCALE GENOMIC DNA]</scope>
    <source>
        <strain evidence="17 18">JCM 32708</strain>
    </source>
</reference>
<evidence type="ECO:0000256" key="1">
    <source>
        <dbReference type="ARBA" id="ARBA00005380"/>
    </source>
</evidence>
<keyword evidence="18" id="KW-1185">Reference proteome</keyword>
<dbReference type="CDD" id="cd01174">
    <property type="entry name" value="ribokinase"/>
    <property type="match status" value="1"/>
</dbReference>
<proteinExistence type="inferred from homology"/>
<comment type="catalytic activity">
    <reaction evidence="15">
        <text>D-ribose + ATP = D-ribose 5-phosphate + ADP + H(+)</text>
        <dbReference type="Rhea" id="RHEA:13697"/>
        <dbReference type="ChEBI" id="CHEBI:15378"/>
        <dbReference type="ChEBI" id="CHEBI:30616"/>
        <dbReference type="ChEBI" id="CHEBI:47013"/>
        <dbReference type="ChEBI" id="CHEBI:78346"/>
        <dbReference type="ChEBI" id="CHEBI:456216"/>
        <dbReference type="EC" id="2.7.1.15"/>
    </reaction>
</comment>
<evidence type="ECO:0000256" key="11">
    <source>
        <dbReference type="ARBA" id="ARBA00023015"/>
    </source>
</evidence>
<evidence type="ECO:0000256" key="12">
    <source>
        <dbReference type="ARBA" id="ARBA00023125"/>
    </source>
</evidence>
<feature type="binding site" evidence="15">
    <location>
        <position position="588"/>
    </location>
    <ligand>
        <name>K(+)</name>
        <dbReference type="ChEBI" id="CHEBI:29103"/>
    </ligand>
</feature>
<feature type="binding site" evidence="15">
    <location>
        <begin position="355"/>
        <end position="357"/>
    </location>
    <ligand>
        <name>substrate</name>
    </ligand>
</feature>
<comment type="activity regulation">
    <text evidence="15">Activated by a monovalent cation that binds near, but not in, the active site. The most likely occupant of the site in vivo is potassium. Ion binding induces a conformational change that may alter substrate affinity.</text>
</comment>
<evidence type="ECO:0000256" key="2">
    <source>
        <dbReference type="ARBA" id="ARBA00012035"/>
    </source>
</evidence>
<dbReference type="PROSITE" id="PS00584">
    <property type="entry name" value="PFKB_KINASES_2"/>
    <property type="match status" value="1"/>
</dbReference>
<comment type="similarity">
    <text evidence="15">Belongs to the carbohydrate kinase PfkB family. Ribokinase subfamily.</text>
</comment>
<dbReference type="InterPro" id="IPR002173">
    <property type="entry name" value="Carboh/pur_kinase_PfkB_CS"/>
</dbReference>
<feature type="binding site" evidence="15">
    <location>
        <position position="622"/>
    </location>
    <ligand>
        <name>K(+)</name>
        <dbReference type="ChEBI" id="CHEBI:29103"/>
    </ligand>
</feature>
<feature type="binding site" evidence="15">
    <location>
        <position position="631"/>
    </location>
    <ligand>
        <name>K(+)</name>
        <dbReference type="ChEBI" id="CHEBI:29103"/>
    </ligand>
</feature>
<dbReference type="Pfam" id="PF13377">
    <property type="entry name" value="Peripla_BP_3"/>
    <property type="match status" value="1"/>
</dbReference>
<dbReference type="CDD" id="cd01392">
    <property type="entry name" value="HTH_LacI"/>
    <property type="match status" value="1"/>
</dbReference>
<feature type="binding site" evidence="15">
    <location>
        <position position="586"/>
    </location>
    <ligand>
        <name>K(+)</name>
        <dbReference type="ChEBI" id="CHEBI:29103"/>
    </ligand>
</feature>
<comment type="function">
    <text evidence="15">Catalyzes the phosphorylation of ribose at O-5 in a reaction requiring ATP and magnesium. The resulting D-ribose-5-phosphate can then be used either for sythesis of nucleotides, histidine, and tryptophan, or as a component of the pentose phosphate pathway.</text>
</comment>
<feature type="binding site" evidence="15">
    <location>
        <position position="528"/>
    </location>
    <ligand>
        <name>ATP</name>
        <dbReference type="ChEBI" id="CHEBI:30616"/>
    </ligand>
</feature>
<evidence type="ECO:0000313" key="18">
    <source>
        <dbReference type="Proteomes" id="UP000663067"/>
    </source>
</evidence>
<dbReference type="Gene3D" id="3.40.50.2300">
    <property type="match status" value="2"/>
</dbReference>
<dbReference type="PROSITE" id="PS50932">
    <property type="entry name" value="HTH_LACI_2"/>
    <property type="match status" value="1"/>
</dbReference>
<dbReference type="InterPro" id="IPR002139">
    <property type="entry name" value="Ribo/fructo_kinase"/>
</dbReference>
<comment type="subunit">
    <text evidence="15">Homodimer.</text>
</comment>
<feature type="domain" description="HTH lacI-type" evidence="16">
    <location>
        <begin position="22"/>
        <end position="77"/>
    </location>
</feature>
<keyword evidence="5 15" id="KW-0479">Metal-binding</keyword>
<comment type="caution">
    <text evidence="15">Lacks conserved residue(s) required for the propagation of feature annotation.</text>
</comment>
<feature type="binding site" evidence="15">
    <location>
        <begin position="560"/>
        <end position="565"/>
    </location>
    <ligand>
        <name>ATP</name>
        <dbReference type="ChEBI" id="CHEBI:30616"/>
    </ligand>
</feature>
<comment type="similarity">
    <text evidence="1">Belongs to the carbohydrate kinase pfkB family.</text>
</comment>
<keyword evidence="15" id="KW-0963">Cytoplasm</keyword>
<keyword evidence="10 15" id="KW-0630">Potassium</keyword>
<evidence type="ECO:0000313" key="17">
    <source>
        <dbReference type="EMBL" id="QSY57017.1"/>
    </source>
</evidence>
<dbReference type="InterPro" id="IPR011877">
    <property type="entry name" value="Ribokinase"/>
</dbReference>
<feature type="binding site" evidence="15">
    <location>
        <begin position="383"/>
        <end position="387"/>
    </location>
    <ligand>
        <name>substrate</name>
    </ligand>
</feature>
<evidence type="ECO:0000256" key="6">
    <source>
        <dbReference type="ARBA" id="ARBA00022741"/>
    </source>
</evidence>
<dbReference type="SUPFAM" id="SSF53613">
    <property type="entry name" value="Ribokinase-like"/>
    <property type="match status" value="1"/>
</dbReference>
<feature type="binding site" evidence="15">
    <location>
        <position position="484"/>
    </location>
    <ligand>
        <name>substrate</name>
    </ligand>
</feature>
<dbReference type="SUPFAM" id="SSF53822">
    <property type="entry name" value="Periplasmic binding protein-like I"/>
    <property type="match status" value="1"/>
</dbReference>